<organism evidence="2">
    <name type="scientific">Rhipicephalus appendiculatus</name>
    <name type="common">Brown ear tick</name>
    <dbReference type="NCBI Taxonomy" id="34631"/>
    <lineage>
        <taxon>Eukaryota</taxon>
        <taxon>Metazoa</taxon>
        <taxon>Ecdysozoa</taxon>
        <taxon>Arthropoda</taxon>
        <taxon>Chelicerata</taxon>
        <taxon>Arachnida</taxon>
        <taxon>Acari</taxon>
        <taxon>Parasitiformes</taxon>
        <taxon>Ixodida</taxon>
        <taxon>Ixodoidea</taxon>
        <taxon>Ixodidae</taxon>
        <taxon>Rhipicephalinae</taxon>
        <taxon>Rhipicephalus</taxon>
        <taxon>Rhipicephalus</taxon>
    </lineage>
</organism>
<proteinExistence type="predicted"/>
<feature type="region of interest" description="Disordered" evidence="1">
    <location>
        <begin position="64"/>
        <end position="90"/>
    </location>
</feature>
<accession>A0A131YN52</accession>
<sequence length="333" mass="37203">METGVSRYSSVPACDAPNISLLLSEEADRCDGSGEVHDDCWQQLEAFWGAEKHRCCQQHEPAAFESSSTESQLENRDFLSEPPPQESFEEPLARKATKANQTAAASDFLYIVRGEDINDVPTSYVVNGIKPHEFPVIGTYVDKRVVPGFRYIVRVNRTSRFLFGGRPLHLESVGRGYGKRITFEAPPGGLNENDNFFYSDTIAQGYGFAPVAVQVGDRFRVQDSEGEECGDLVLDEILGEQTEVSGDVRKEDGAIVKEIAVDFHARFLCVNNRLLDRQLVWNKVRLSATARLVKPRGATRARLEKLLLRDCPLAGYELVPFSGKGQRLVDREE</sequence>
<protein>
    <submittedName>
        <fullName evidence="2">Uncharacterized protein</fullName>
    </submittedName>
</protein>
<evidence type="ECO:0000313" key="2">
    <source>
        <dbReference type="EMBL" id="JAP79860.1"/>
    </source>
</evidence>
<name>A0A131YN52_RHIAP</name>
<dbReference type="AlphaFoldDB" id="A0A131YN52"/>
<reference evidence="2" key="1">
    <citation type="journal article" date="2016" name="Ticks Tick Borne Dis.">
        <title>De novo assembly and annotation of the salivary gland transcriptome of Rhipicephalus appendiculatus male and female ticks during blood feeding.</title>
        <authorList>
            <person name="de Castro M.H."/>
            <person name="de Klerk D."/>
            <person name="Pienaar R."/>
            <person name="Latif A.A."/>
            <person name="Rees D.J."/>
            <person name="Mans B.J."/>
        </authorList>
    </citation>
    <scope>NUCLEOTIDE SEQUENCE</scope>
    <source>
        <tissue evidence="2">Salivary glands</tissue>
    </source>
</reference>
<evidence type="ECO:0000256" key="1">
    <source>
        <dbReference type="SAM" id="MobiDB-lite"/>
    </source>
</evidence>
<dbReference type="EMBL" id="GEDV01008697">
    <property type="protein sequence ID" value="JAP79860.1"/>
    <property type="molecule type" value="Transcribed_RNA"/>
</dbReference>